<gene>
    <name evidence="4" type="ORF">BD809_11161</name>
</gene>
<dbReference type="EMBL" id="VNHU01000011">
    <property type="protein sequence ID" value="TYP70893.1"/>
    <property type="molecule type" value="Genomic_DNA"/>
</dbReference>
<comment type="caution">
    <text evidence="4">The sequence shown here is derived from an EMBL/GenBank/DDBJ whole genome shotgun (WGS) entry which is preliminary data.</text>
</comment>
<evidence type="ECO:0000313" key="5">
    <source>
        <dbReference type="Proteomes" id="UP000324376"/>
    </source>
</evidence>
<dbReference type="PROSITE" id="PS51123">
    <property type="entry name" value="OMPA_2"/>
    <property type="match status" value="1"/>
</dbReference>
<dbReference type="AlphaFoldDB" id="A0A5S5BYZ0"/>
<keyword evidence="1" id="KW-0472">Membrane</keyword>
<keyword evidence="2" id="KW-0732">Signal</keyword>
<dbReference type="GO" id="GO:0016020">
    <property type="term" value="C:membrane"/>
    <property type="evidence" value="ECO:0007669"/>
    <property type="project" value="UniProtKB-UniRule"/>
</dbReference>
<organism evidence="4 5">
    <name type="scientific">Aquimarina intermedia</name>
    <dbReference type="NCBI Taxonomy" id="350814"/>
    <lineage>
        <taxon>Bacteria</taxon>
        <taxon>Pseudomonadati</taxon>
        <taxon>Bacteroidota</taxon>
        <taxon>Flavobacteriia</taxon>
        <taxon>Flavobacteriales</taxon>
        <taxon>Flavobacteriaceae</taxon>
        <taxon>Aquimarina</taxon>
    </lineage>
</organism>
<feature type="domain" description="OmpA-like" evidence="3">
    <location>
        <begin position="243"/>
        <end position="356"/>
    </location>
</feature>
<evidence type="ECO:0000313" key="4">
    <source>
        <dbReference type="EMBL" id="TYP70893.1"/>
    </source>
</evidence>
<dbReference type="SUPFAM" id="SSF103088">
    <property type="entry name" value="OmpA-like"/>
    <property type="match status" value="1"/>
</dbReference>
<reference evidence="4 5" key="1">
    <citation type="submission" date="2019-07" db="EMBL/GenBank/DDBJ databases">
        <title>Genomic Encyclopedia of Archaeal and Bacterial Type Strains, Phase II (KMG-II): from individual species to whole genera.</title>
        <authorList>
            <person name="Goeker M."/>
        </authorList>
    </citation>
    <scope>NUCLEOTIDE SEQUENCE [LARGE SCALE GENOMIC DNA]</scope>
    <source>
        <strain evidence="4 5">DSM 17527</strain>
    </source>
</reference>
<dbReference type="Proteomes" id="UP000324376">
    <property type="component" value="Unassembled WGS sequence"/>
</dbReference>
<feature type="signal peptide" evidence="2">
    <location>
        <begin position="1"/>
        <end position="27"/>
    </location>
</feature>
<dbReference type="InterPro" id="IPR036737">
    <property type="entry name" value="OmpA-like_sf"/>
</dbReference>
<dbReference type="Gene3D" id="3.30.1330.60">
    <property type="entry name" value="OmpA-like domain"/>
    <property type="match status" value="1"/>
</dbReference>
<keyword evidence="5" id="KW-1185">Reference proteome</keyword>
<evidence type="ECO:0000259" key="3">
    <source>
        <dbReference type="PROSITE" id="PS51123"/>
    </source>
</evidence>
<dbReference type="OrthoDB" id="9782229at2"/>
<dbReference type="Gene3D" id="2.60.120.260">
    <property type="entry name" value="Galactose-binding domain-like"/>
    <property type="match status" value="1"/>
</dbReference>
<evidence type="ECO:0000256" key="2">
    <source>
        <dbReference type="SAM" id="SignalP"/>
    </source>
</evidence>
<dbReference type="Pfam" id="PF00691">
    <property type="entry name" value="OmpA"/>
    <property type="match status" value="1"/>
</dbReference>
<sequence>MTVPKPSFYTVFCTVLLCVFTIAFTHAQNLIPNPGFESTKPSVTKLTHEMQNFGKIKDWSALVNSPDIFHPETARVNFKHKANNFLPQFGRQEPRTGEGKVGMYISGGIYKEGIVAKLDQPLKAGRFYYYHMYVSLAEGVSKGCTSSIGSYFSSRKPRITPTSKLKLHVESTEMLCDYQGWTKVCGVYKAKGTENYISLGYFGNNPKGRSLKSASGDMGNAYYFVDDVMLLEMQVTQNLIPQDVCSMVLDFKDIEFLNGESETDSVVEKELDTYIQYVKLFKVDAIKVSGFANDAGSEFENEIMASTRALNVKKYFIDKGIDESLIEIVTAEEEDAMQTADPEAYNRVEVEIVAPK</sequence>
<dbReference type="RefSeq" id="WP_148783597.1">
    <property type="nucleotide sequence ID" value="NZ_VNHU01000011.1"/>
</dbReference>
<evidence type="ECO:0000256" key="1">
    <source>
        <dbReference type="PROSITE-ProRule" id="PRU00473"/>
    </source>
</evidence>
<dbReference type="InterPro" id="IPR006665">
    <property type="entry name" value="OmpA-like"/>
</dbReference>
<feature type="chain" id="PRO_5024380687" evidence="2">
    <location>
        <begin position="28"/>
        <end position="356"/>
    </location>
</feature>
<proteinExistence type="predicted"/>
<name>A0A5S5BYZ0_9FLAO</name>
<accession>A0A5S5BYZ0</accession>
<protein>
    <submittedName>
        <fullName evidence="4">OmpA family protein</fullName>
    </submittedName>
</protein>